<reference evidence="2 3" key="1">
    <citation type="submission" date="2021-03" db="EMBL/GenBank/DDBJ databases">
        <title>Genomic Encyclopedia of Type Strains, Phase IV (KMG-IV): sequencing the most valuable type-strain genomes for metagenomic binning, comparative biology and taxonomic classification.</title>
        <authorList>
            <person name="Goeker M."/>
        </authorList>
    </citation>
    <scope>NUCLEOTIDE SEQUENCE [LARGE SCALE GENOMIC DNA]</scope>
    <source>
        <strain evidence="2 3">DSM 24738</strain>
    </source>
</reference>
<dbReference type="InterPro" id="IPR011856">
    <property type="entry name" value="tRNA_endonuc-like_dom_sf"/>
</dbReference>
<name>A0ABS4GYB0_9BACL</name>
<dbReference type="Gene3D" id="3.40.1350.10">
    <property type="match status" value="1"/>
</dbReference>
<organism evidence="2 3">
    <name type="scientific">Ammoniphilus resinae</name>
    <dbReference type="NCBI Taxonomy" id="861532"/>
    <lineage>
        <taxon>Bacteria</taxon>
        <taxon>Bacillati</taxon>
        <taxon>Bacillota</taxon>
        <taxon>Bacilli</taxon>
        <taxon>Bacillales</taxon>
        <taxon>Paenibacillaceae</taxon>
        <taxon>Aneurinibacillus group</taxon>
        <taxon>Ammoniphilus</taxon>
    </lineage>
</organism>
<gene>
    <name evidence="2" type="ORF">J2Z37_004890</name>
</gene>
<accession>A0ABS4GYB0</accession>
<dbReference type="RefSeq" id="WP_209812846.1">
    <property type="nucleotide sequence ID" value="NZ_JAGGKT010000030.1"/>
</dbReference>
<dbReference type="PANTHER" id="PTHR30015:SF7">
    <property type="entry name" value="TYPE IV METHYL-DIRECTED RESTRICTION ENZYME ECOKMRR"/>
    <property type="match status" value="1"/>
</dbReference>
<feature type="domain" description="Restriction endonuclease type IV Mrr" evidence="1">
    <location>
        <begin position="67"/>
        <end position="174"/>
    </location>
</feature>
<evidence type="ECO:0000313" key="2">
    <source>
        <dbReference type="EMBL" id="MBP1934870.1"/>
    </source>
</evidence>
<dbReference type="Pfam" id="PF04471">
    <property type="entry name" value="Mrr_cat"/>
    <property type="match status" value="1"/>
</dbReference>
<dbReference type="EMBL" id="JAGGKT010000030">
    <property type="protein sequence ID" value="MBP1934870.1"/>
    <property type="molecule type" value="Genomic_DNA"/>
</dbReference>
<dbReference type="InterPro" id="IPR007560">
    <property type="entry name" value="Restrct_endonuc_IV_Mrr"/>
</dbReference>
<dbReference type="SUPFAM" id="SSF52980">
    <property type="entry name" value="Restriction endonuclease-like"/>
    <property type="match status" value="1"/>
</dbReference>
<dbReference type="Proteomes" id="UP001519343">
    <property type="component" value="Unassembled WGS sequence"/>
</dbReference>
<keyword evidence="3" id="KW-1185">Reference proteome</keyword>
<evidence type="ECO:0000313" key="3">
    <source>
        <dbReference type="Proteomes" id="UP001519343"/>
    </source>
</evidence>
<comment type="caution">
    <text evidence="2">The sequence shown here is derived from an EMBL/GenBank/DDBJ whole genome shotgun (WGS) entry which is preliminary data.</text>
</comment>
<dbReference type="PANTHER" id="PTHR30015">
    <property type="entry name" value="MRR RESTRICTION SYSTEM PROTEIN"/>
    <property type="match status" value="1"/>
</dbReference>
<sequence length="194" mass="21924">MGSIIIMLLIAGGFYYVWFIKNKHRKEVNSIMSRVGNLFSVRDDLHKTLLIGIYNRFKKEEGKTEDTPYDFERFVAQVMETNLNGSAEVTRGSNDGGIDIRHFRDDGLYLGQVKCYAPNDIVNYVPIAVLHSQMVKQGAKGGFVVTTSSYNENAVEYAKGLGIELINGDQFIELWVNAMEKTRESFIPIEIGEI</sequence>
<proteinExistence type="predicted"/>
<evidence type="ECO:0000259" key="1">
    <source>
        <dbReference type="Pfam" id="PF04471"/>
    </source>
</evidence>
<dbReference type="InterPro" id="IPR011335">
    <property type="entry name" value="Restrct_endonuc-II-like"/>
</dbReference>
<dbReference type="InterPro" id="IPR052906">
    <property type="entry name" value="Type_IV_Methyl-Rstrct_Enzyme"/>
</dbReference>
<protein>
    <submittedName>
        <fullName evidence="2">Restriction system protein</fullName>
    </submittedName>
</protein>